<sequence>MRGPSVRSVRDKRGTRGEGVLLAALTIAIVAVTGTPGADAQPAPKQPAPGQPGAQFAAACGFGHTASADPIVDDPDPHLHDFFGNASTSRGSTYDSLRGAGTGCFHQADRSAWWVPAIKWDKKRLAPSSASIYYRAAERDHERVRPHPSALKMIAGGLGEQTRVLWSCGRGDRTKSQVPPRRCESGVLAATVYFPDCWDGRNLDSADHRYHVEYAQKSGGARRCPGSYPVPLPGIDATFFYSLPAGAPSGRVLVSAGHGSWEGQANYHADFFNAWDQKSLTTLVQECINGTKPAEPLPDKCRNPTPRRGG</sequence>
<organism evidence="2">
    <name type="scientific">uncultured Rubrobacteraceae bacterium</name>
    <dbReference type="NCBI Taxonomy" id="349277"/>
    <lineage>
        <taxon>Bacteria</taxon>
        <taxon>Bacillati</taxon>
        <taxon>Actinomycetota</taxon>
        <taxon>Rubrobacteria</taxon>
        <taxon>Rubrobacterales</taxon>
        <taxon>Rubrobacteraceae</taxon>
        <taxon>environmental samples</taxon>
    </lineage>
</organism>
<dbReference type="EMBL" id="CADCVH010000100">
    <property type="protein sequence ID" value="CAA9467767.1"/>
    <property type="molecule type" value="Genomic_DNA"/>
</dbReference>
<feature type="domain" description="DUF1996" evidence="1">
    <location>
        <begin position="69"/>
        <end position="275"/>
    </location>
</feature>
<dbReference type="PANTHER" id="PTHR43662">
    <property type="match status" value="1"/>
</dbReference>
<dbReference type="PANTHER" id="PTHR43662:SF3">
    <property type="entry name" value="DOMAIN PROTEIN, PUTATIVE (AFU_ORTHOLOGUE AFUA_6G11970)-RELATED"/>
    <property type="match status" value="1"/>
</dbReference>
<accession>A0A6J4RJG7</accession>
<protein>
    <recommendedName>
        <fullName evidence="1">DUF1996 domain-containing protein</fullName>
    </recommendedName>
</protein>
<dbReference type="InterPro" id="IPR018535">
    <property type="entry name" value="DUF1996"/>
</dbReference>
<dbReference type="Pfam" id="PF09362">
    <property type="entry name" value="DUF1996"/>
    <property type="match status" value="1"/>
</dbReference>
<proteinExistence type="predicted"/>
<evidence type="ECO:0000259" key="1">
    <source>
        <dbReference type="Pfam" id="PF09362"/>
    </source>
</evidence>
<name>A0A6J4RJG7_9ACTN</name>
<evidence type="ECO:0000313" key="2">
    <source>
        <dbReference type="EMBL" id="CAA9467767.1"/>
    </source>
</evidence>
<reference evidence="2" key="1">
    <citation type="submission" date="2020-02" db="EMBL/GenBank/DDBJ databases">
        <authorList>
            <person name="Meier V. D."/>
        </authorList>
    </citation>
    <scope>NUCLEOTIDE SEQUENCE</scope>
    <source>
        <strain evidence="2">AVDCRST_MAG02</strain>
    </source>
</reference>
<dbReference type="AlphaFoldDB" id="A0A6J4RJG7"/>
<gene>
    <name evidence="2" type="ORF">AVDCRST_MAG02-3308</name>
</gene>